<comment type="caution">
    <text evidence="2">The sequence shown here is derived from an EMBL/GenBank/DDBJ whole genome shotgun (WGS) entry which is preliminary data.</text>
</comment>
<dbReference type="EMBL" id="ANAH02000065">
    <property type="protein sequence ID" value="EPX56874.1"/>
    <property type="molecule type" value="Genomic_DNA"/>
</dbReference>
<name>S9Q6B3_CYSF2</name>
<evidence type="ECO:0000256" key="1">
    <source>
        <dbReference type="SAM" id="MobiDB-lite"/>
    </source>
</evidence>
<dbReference type="AlphaFoldDB" id="S9Q6B3"/>
<organism evidence="2 3">
    <name type="scientific">Cystobacter fuscus (strain ATCC 25194 / DSM 2262 / NBRC 100088 / M29)</name>
    <dbReference type="NCBI Taxonomy" id="1242864"/>
    <lineage>
        <taxon>Bacteria</taxon>
        <taxon>Pseudomonadati</taxon>
        <taxon>Myxococcota</taxon>
        <taxon>Myxococcia</taxon>
        <taxon>Myxococcales</taxon>
        <taxon>Cystobacterineae</taxon>
        <taxon>Archangiaceae</taxon>
        <taxon>Cystobacter</taxon>
    </lineage>
</organism>
<evidence type="ECO:0000313" key="2">
    <source>
        <dbReference type="EMBL" id="EPX56874.1"/>
    </source>
</evidence>
<reference evidence="2" key="1">
    <citation type="submission" date="2013-05" db="EMBL/GenBank/DDBJ databases">
        <title>Genome assembly of Cystobacter fuscus DSM 2262.</title>
        <authorList>
            <person name="Sharma G."/>
            <person name="Khatri I."/>
            <person name="Kaur C."/>
            <person name="Mayilraj S."/>
            <person name="Subramanian S."/>
        </authorList>
    </citation>
    <scope>NUCLEOTIDE SEQUENCE [LARGE SCALE GENOMIC DNA]</scope>
    <source>
        <strain evidence="2">DSM 2262</strain>
    </source>
</reference>
<protein>
    <submittedName>
        <fullName evidence="2">Uncharacterized protein</fullName>
    </submittedName>
</protein>
<dbReference type="Proteomes" id="UP000011682">
    <property type="component" value="Unassembled WGS sequence"/>
</dbReference>
<keyword evidence="3" id="KW-1185">Reference proteome</keyword>
<accession>S9Q6B3</accession>
<evidence type="ECO:0000313" key="3">
    <source>
        <dbReference type="Proteomes" id="UP000011682"/>
    </source>
</evidence>
<proteinExistence type="predicted"/>
<gene>
    <name evidence="2" type="ORF">D187_007310</name>
</gene>
<sequence>MILSQQEGEAPGAPSGDPGTRAAPLPGSSQEETMGEAQMTRALRELVSLHAPTHSELLLDEAVQAAWRQPPSRAGGPPPGELMDRLREQLRGELVAFHQRLPVRPYEGVDVSPTPGCSLWLVGIPLTLFPKRDQGFSRVECIVDFRAEAATWDALRVVKLLPEERTQVMAKAELGGELQFEASAKVGLRLPVSPSMLADEVGARLYAKGQVGPFVYEASRMCVETEILQGTGARWRLDDTSSSERVGAESHQLAVVLEVRSGAPRIDAAGYLQAYSDVHWLTQTVGSFWMNLKGALRGFFHSGIPVEAYGEWSDVLPRGLWEQARGGPGPEPAPPPGP</sequence>
<feature type="region of interest" description="Disordered" evidence="1">
    <location>
        <begin position="1"/>
        <end position="41"/>
    </location>
</feature>